<evidence type="ECO:0000313" key="2">
    <source>
        <dbReference type="EnsemblPlants" id="PAC:32971112.CDS.1"/>
    </source>
</evidence>
<dbReference type="AlphaFoldDB" id="A0A2K1L7P6"/>
<gene>
    <name evidence="1" type="ORF">PHYPA_000456</name>
</gene>
<dbReference type="EMBL" id="ABEU02000001">
    <property type="protein sequence ID" value="PNR62032.1"/>
    <property type="molecule type" value="Genomic_DNA"/>
</dbReference>
<dbReference type="InParanoid" id="A0A2K1L7P6"/>
<organism evidence="1">
    <name type="scientific">Physcomitrium patens</name>
    <name type="common">Spreading-leaved earth moss</name>
    <name type="synonym">Physcomitrella patens</name>
    <dbReference type="NCBI Taxonomy" id="3218"/>
    <lineage>
        <taxon>Eukaryota</taxon>
        <taxon>Viridiplantae</taxon>
        <taxon>Streptophyta</taxon>
        <taxon>Embryophyta</taxon>
        <taxon>Bryophyta</taxon>
        <taxon>Bryophytina</taxon>
        <taxon>Bryopsida</taxon>
        <taxon>Funariidae</taxon>
        <taxon>Funariales</taxon>
        <taxon>Funariaceae</taxon>
        <taxon>Physcomitrium</taxon>
    </lineage>
</organism>
<name>A0A2K1L7P6_PHYPA</name>
<reference evidence="2" key="3">
    <citation type="submission" date="2020-12" db="UniProtKB">
        <authorList>
            <consortium name="EnsemblPlants"/>
        </authorList>
    </citation>
    <scope>IDENTIFICATION</scope>
</reference>
<evidence type="ECO:0000313" key="3">
    <source>
        <dbReference type="Proteomes" id="UP000006727"/>
    </source>
</evidence>
<protein>
    <submittedName>
        <fullName evidence="1 2">Uncharacterized protein</fullName>
    </submittedName>
</protein>
<keyword evidence="3" id="KW-1185">Reference proteome</keyword>
<sequence length="72" mass="8134">MLCTMVMPSTPTWNADQEKCQTRIGLGDLFSTSDVMGEDHHDVQVHLSSSNSFSIVQAHILSIPCFYYVVKW</sequence>
<dbReference type="EnsemblPlants" id="Pp3c1_9896V3.1">
    <property type="protein sequence ID" value="PAC:32971112.CDS.1"/>
    <property type="gene ID" value="Pp3c1_9896"/>
</dbReference>
<accession>A0A2K1L7P6</accession>
<proteinExistence type="predicted"/>
<dbReference type="Gramene" id="Pp3c1_9896V3.1">
    <property type="protein sequence ID" value="PAC:32971112.CDS.1"/>
    <property type="gene ID" value="Pp3c1_9896"/>
</dbReference>
<reference evidence="1 3" key="2">
    <citation type="journal article" date="2018" name="Plant J.">
        <title>The Physcomitrella patens chromosome-scale assembly reveals moss genome structure and evolution.</title>
        <authorList>
            <person name="Lang D."/>
            <person name="Ullrich K.K."/>
            <person name="Murat F."/>
            <person name="Fuchs J."/>
            <person name="Jenkins J."/>
            <person name="Haas F.B."/>
            <person name="Piednoel M."/>
            <person name="Gundlach H."/>
            <person name="Van Bel M."/>
            <person name="Meyberg R."/>
            <person name="Vives C."/>
            <person name="Morata J."/>
            <person name="Symeonidi A."/>
            <person name="Hiss M."/>
            <person name="Muchero W."/>
            <person name="Kamisugi Y."/>
            <person name="Saleh O."/>
            <person name="Blanc G."/>
            <person name="Decker E.L."/>
            <person name="van Gessel N."/>
            <person name="Grimwood J."/>
            <person name="Hayes R.D."/>
            <person name="Graham S.W."/>
            <person name="Gunter L.E."/>
            <person name="McDaniel S.F."/>
            <person name="Hoernstein S.N.W."/>
            <person name="Larsson A."/>
            <person name="Li F.W."/>
            <person name="Perroud P.F."/>
            <person name="Phillips J."/>
            <person name="Ranjan P."/>
            <person name="Rokshar D.S."/>
            <person name="Rothfels C.J."/>
            <person name="Schneider L."/>
            <person name="Shu S."/>
            <person name="Stevenson D.W."/>
            <person name="Thummler F."/>
            <person name="Tillich M."/>
            <person name="Villarreal Aguilar J.C."/>
            <person name="Widiez T."/>
            <person name="Wong G.K."/>
            <person name="Wymore A."/>
            <person name="Zhang Y."/>
            <person name="Zimmer A.D."/>
            <person name="Quatrano R.S."/>
            <person name="Mayer K.F.X."/>
            <person name="Goodstein D."/>
            <person name="Casacuberta J.M."/>
            <person name="Vandepoele K."/>
            <person name="Reski R."/>
            <person name="Cuming A.C."/>
            <person name="Tuskan G.A."/>
            <person name="Maumus F."/>
            <person name="Salse J."/>
            <person name="Schmutz J."/>
            <person name="Rensing S.A."/>
        </authorList>
    </citation>
    <scope>NUCLEOTIDE SEQUENCE [LARGE SCALE GENOMIC DNA]</scope>
    <source>
        <strain evidence="2 3">cv. Gransden 2004</strain>
    </source>
</reference>
<dbReference type="Proteomes" id="UP000006727">
    <property type="component" value="Chromosome 1"/>
</dbReference>
<reference evidence="1 3" key="1">
    <citation type="journal article" date="2008" name="Science">
        <title>The Physcomitrella genome reveals evolutionary insights into the conquest of land by plants.</title>
        <authorList>
            <person name="Rensing S."/>
            <person name="Lang D."/>
            <person name="Zimmer A."/>
            <person name="Terry A."/>
            <person name="Salamov A."/>
            <person name="Shapiro H."/>
            <person name="Nishiyama T."/>
            <person name="Perroud P.-F."/>
            <person name="Lindquist E."/>
            <person name="Kamisugi Y."/>
            <person name="Tanahashi T."/>
            <person name="Sakakibara K."/>
            <person name="Fujita T."/>
            <person name="Oishi K."/>
            <person name="Shin-I T."/>
            <person name="Kuroki Y."/>
            <person name="Toyoda A."/>
            <person name="Suzuki Y."/>
            <person name="Hashimoto A."/>
            <person name="Yamaguchi K."/>
            <person name="Sugano A."/>
            <person name="Kohara Y."/>
            <person name="Fujiyama A."/>
            <person name="Anterola A."/>
            <person name="Aoki S."/>
            <person name="Ashton N."/>
            <person name="Barbazuk W.B."/>
            <person name="Barker E."/>
            <person name="Bennetzen J."/>
            <person name="Bezanilla M."/>
            <person name="Blankenship R."/>
            <person name="Cho S.H."/>
            <person name="Dutcher S."/>
            <person name="Estelle M."/>
            <person name="Fawcett J.A."/>
            <person name="Gundlach H."/>
            <person name="Hanada K."/>
            <person name="Heyl A."/>
            <person name="Hicks K.A."/>
            <person name="Hugh J."/>
            <person name="Lohr M."/>
            <person name="Mayer K."/>
            <person name="Melkozernov A."/>
            <person name="Murata T."/>
            <person name="Nelson D."/>
            <person name="Pils B."/>
            <person name="Prigge M."/>
            <person name="Reiss B."/>
            <person name="Renner T."/>
            <person name="Rombauts S."/>
            <person name="Rushton P."/>
            <person name="Sanderfoot A."/>
            <person name="Schween G."/>
            <person name="Shiu S.-H."/>
            <person name="Stueber K."/>
            <person name="Theodoulou F.L."/>
            <person name="Tu H."/>
            <person name="Van de Peer Y."/>
            <person name="Verrier P.J."/>
            <person name="Waters E."/>
            <person name="Wood A."/>
            <person name="Yang L."/>
            <person name="Cove D."/>
            <person name="Cuming A."/>
            <person name="Hasebe M."/>
            <person name="Lucas S."/>
            <person name="Mishler D.B."/>
            <person name="Reski R."/>
            <person name="Grigoriev I."/>
            <person name="Quatrano R.S."/>
            <person name="Boore J.L."/>
        </authorList>
    </citation>
    <scope>NUCLEOTIDE SEQUENCE [LARGE SCALE GENOMIC DNA]</scope>
    <source>
        <strain evidence="2 3">cv. Gransden 2004</strain>
    </source>
</reference>
<evidence type="ECO:0000313" key="1">
    <source>
        <dbReference type="EMBL" id="PNR62032.1"/>
    </source>
</evidence>